<evidence type="ECO:0000313" key="2">
    <source>
        <dbReference type="EMBL" id="ERJ13062.1"/>
    </source>
</evidence>
<dbReference type="InterPro" id="IPR043751">
    <property type="entry name" value="DUF5696"/>
</dbReference>
<organism evidence="2 3">
    <name type="scientific">Haloplasma contractile SSD-17B</name>
    <dbReference type="NCBI Taxonomy" id="1033810"/>
    <lineage>
        <taxon>Bacteria</taxon>
        <taxon>Bacillati</taxon>
        <taxon>Mycoplasmatota</taxon>
        <taxon>Mollicutes</taxon>
        <taxon>Haloplasmatales</taxon>
        <taxon>Haloplasmataceae</taxon>
        <taxon>Haloplasma</taxon>
    </lineage>
</organism>
<dbReference type="Pfam" id="PF18952">
    <property type="entry name" value="DUF5696"/>
    <property type="match status" value="1"/>
</dbReference>
<keyword evidence="1" id="KW-0732">Signal</keyword>
<reference evidence="2 3" key="2">
    <citation type="journal article" date="2013" name="PLoS ONE">
        <title>INDIGO - INtegrated Data Warehouse of MIcrobial GenOmes with Examples from the Red Sea Extremophiles.</title>
        <authorList>
            <person name="Alam I."/>
            <person name="Antunes A."/>
            <person name="Kamau A.A."/>
            <person name="Ba Alawi W."/>
            <person name="Kalkatawi M."/>
            <person name="Stingl U."/>
            <person name="Bajic V.B."/>
        </authorList>
    </citation>
    <scope>NUCLEOTIDE SEQUENCE [LARGE SCALE GENOMIC DNA]</scope>
    <source>
        <strain evidence="2 3">SSD-17B</strain>
    </source>
</reference>
<dbReference type="EMBL" id="AFNU02000002">
    <property type="protein sequence ID" value="ERJ13062.1"/>
    <property type="molecule type" value="Genomic_DNA"/>
</dbReference>
<evidence type="ECO:0000313" key="3">
    <source>
        <dbReference type="Proteomes" id="UP000005707"/>
    </source>
</evidence>
<dbReference type="RefSeq" id="WP_008826928.1">
    <property type="nucleotide sequence ID" value="NZ_AFNU02000002.1"/>
</dbReference>
<feature type="chain" id="PRO_5004625304" evidence="1">
    <location>
        <begin position="25"/>
        <end position="766"/>
    </location>
</feature>
<dbReference type="Proteomes" id="UP000005707">
    <property type="component" value="Unassembled WGS sequence"/>
</dbReference>
<proteinExistence type="predicted"/>
<dbReference type="STRING" id="1033810.HLPCO_000671"/>
<dbReference type="eggNOG" id="COG3420">
    <property type="taxonomic scope" value="Bacteria"/>
</dbReference>
<dbReference type="AlphaFoldDB" id="U2DXS8"/>
<keyword evidence="3" id="KW-1185">Reference proteome</keyword>
<protein>
    <submittedName>
        <fullName evidence="2">Uncharacterized protein</fullName>
    </submittedName>
</protein>
<accession>U2DXS8</accession>
<reference evidence="2 3" key="1">
    <citation type="journal article" date="2011" name="J. Bacteriol.">
        <title>Genome sequence of Haloplasma contractile, an unusual contractile bacterium from a deep-sea anoxic brine lake.</title>
        <authorList>
            <person name="Antunes A."/>
            <person name="Alam I."/>
            <person name="El Dorry H."/>
            <person name="Siam R."/>
            <person name="Robertson A."/>
            <person name="Bajic V.B."/>
            <person name="Stingl U."/>
        </authorList>
    </citation>
    <scope>NUCLEOTIDE SEQUENCE [LARGE SCALE GENOMIC DNA]</scope>
    <source>
        <strain evidence="2 3">SSD-17B</strain>
    </source>
</reference>
<gene>
    <name evidence="2" type="ORF">HLPCO_000671</name>
</gene>
<name>U2DXS8_9MOLU</name>
<evidence type="ECO:0000256" key="1">
    <source>
        <dbReference type="SAM" id="SignalP"/>
    </source>
</evidence>
<dbReference type="InParanoid" id="U2DXS8"/>
<comment type="caution">
    <text evidence="2">The sequence shown here is derived from an EMBL/GenBank/DDBJ whole genome shotgun (WGS) entry which is preliminary data.</text>
</comment>
<sequence>MKKLVVRSLVAIALIVSSFIVINAKDNEVDYTVSTGKTLSGKDFMNNYITNQGTGLKEYNIEIPDRFLKVAANDYLELYLEEETLAIAIRNVSNGYVWFSYDVTNEFNPEQYSEEIVNKIKSGVYIDTYNKFAPATRTLFETNSFGDRMVDIQYKKDSNGFVATVDFTHIMIKFDVHVKLDGEDLVIEVPRESVQEYDPKLWTPGNTDISLSNIYVYPYLGSTMQEENGYVVIPDGSGAIVGLKEEPKFNLDYSAFVYGQDAGYMDEGEESELKVQTVKPLERVTLPIYGIIHDVGNTGLLVVSESGENFAQYNYTSKGGSKHYYQSYFIYNYRATYKQFQSRTNEDQHILGFQPETNDFDLKQRYVFLSGDEADYVGLAKKYRQKLEEGNGFSNEQVKRELNYPMQIDMIGNEITNGIFFEKYVPTTTYKEAIDIIEALKDTGYENLAVTYKTFNKDESAYRFDVYKGLGNKDELESMIKYLNNEDVDFNYYVDYLKSYNNNKYTASKMNKRALSTFEYTRMYLYGYINDVEYLPTFIENDLDRYNEYDIDSLAFDSLSHVLFTSKNKNEIRYRNENVAFIYESLEKLNQNGISTNLYNPDAYLYKYTNEYYDAPITSSEFMYIDATIPLVQLITSGHMNMYSPHLNFISNESNTLLRLVEYGINPSYLLTGKNAYHLKRTNSSDVFVSEYKVLKDRIARYDAFIEKGLNAVNGLEMVDHSLPQSGVSVSEFSDGTNTVTVIVNYNTYDIEYNGTTVEAKGYDVL</sequence>
<dbReference type="OrthoDB" id="9793135at2"/>
<feature type="signal peptide" evidence="1">
    <location>
        <begin position="1"/>
        <end position="24"/>
    </location>
</feature>